<dbReference type="GO" id="GO:0050660">
    <property type="term" value="F:flavin adenine dinucleotide binding"/>
    <property type="evidence" value="ECO:0007669"/>
    <property type="project" value="InterPro"/>
</dbReference>
<evidence type="ECO:0000313" key="6">
    <source>
        <dbReference type="Proteomes" id="UP000321805"/>
    </source>
</evidence>
<keyword evidence="2" id="KW-0285">Flavoprotein</keyword>
<dbReference type="GO" id="GO:0006231">
    <property type="term" value="P:dTMP biosynthetic process"/>
    <property type="evidence" value="ECO:0007669"/>
    <property type="project" value="InterPro"/>
</dbReference>
<dbReference type="PANTHER" id="PTHR34934:SF1">
    <property type="entry name" value="FLAVIN-DEPENDENT THYMIDYLATE SYNTHASE"/>
    <property type="match status" value="1"/>
</dbReference>
<dbReference type="GO" id="GO:0050797">
    <property type="term" value="F:thymidylate synthase (FAD) activity"/>
    <property type="evidence" value="ECO:0007669"/>
    <property type="project" value="InterPro"/>
</dbReference>
<evidence type="ECO:0000256" key="2">
    <source>
        <dbReference type="ARBA" id="ARBA00022630"/>
    </source>
</evidence>
<keyword evidence="3" id="KW-0545">Nucleotide biosynthesis</keyword>
<dbReference type="InterPro" id="IPR003669">
    <property type="entry name" value="Thymidylate_synthase_ThyX"/>
</dbReference>
<keyword evidence="6" id="KW-1185">Reference proteome</keyword>
<dbReference type="PANTHER" id="PTHR34934">
    <property type="entry name" value="FLAVIN-DEPENDENT THYMIDYLATE SYNTHASE"/>
    <property type="match status" value="1"/>
</dbReference>
<dbReference type="EMBL" id="CP042430">
    <property type="protein sequence ID" value="QEC47202.1"/>
    <property type="molecule type" value="Genomic_DNA"/>
</dbReference>
<dbReference type="SUPFAM" id="SSF69796">
    <property type="entry name" value="Thymidylate synthase-complementing protein Thy1"/>
    <property type="match status" value="2"/>
</dbReference>
<dbReference type="InterPro" id="IPR036098">
    <property type="entry name" value="Thymidylate_synthase_ThyX_sf"/>
</dbReference>
<dbReference type="Pfam" id="PF02511">
    <property type="entry name" value="Thy1"/>
    <property type="match status" value="2"/>
</dbReference>
<dbReference type="RefSeq" id="WP_146917382.1">
    <property type="nucleotide sequence ID" value="NZ_CP042430.1"/>
</dbReference>
<evidence type="ECO:0000256" key="3">
    <source>
        <dbReference type="ARBA" id="ARBA00022727"/>
    </source>
</evidence>
<evidence type="ECO:0000313" key="5">
    <source>
        <dbReference type="EMBL" id="QEC47202.1"/>
    </source>
</evidence>
<dbReference type="AlphaFoldDB" id="A0A5B8U2P8"/>
<evidence type="ECO:0000256" key="4">
    <source>
        <dbReference type="ARBA" id="ARBA00022827"/>
    </source>
</evidence>
<organism evidence="5 6">
    <name type="scientific">Baekduia soli</name>
    <dbReference type="NCBI Taxonomy" id="496014"/>
    <lineage>
        <taxon>Bacteria</taxon>
        <taxon>Bacillati</taxon>
        <taxon>Actinomycetota</taxon>
        <taxon>Thermoleophilia</taxon>
        <taxon>Solirubrobacterales</taxon>
        <taxon>Baekduiaceae</taxon>
        <taxon>Baekduia</taxon>
    </lineage>
</organism>
<keyword evidence="1" id="KW-0808">Transferase</keyword>
<protein>
    <submittedName>
        <fullName evidence="5">Thymidylate synthase</fullName>
    </submittedName>
</protein>
<dbReference type="CDD" id="cd20175">
    <property type="entry name" value="ThyX"/>
    <property type="match status" value="1"/>
</dbReference>
<proteinExistence type="predicted"/>
<dbReference type="GO" id="GO:0070402">
    <property type="term" value="F:NADPH binding"/>
    <property type="evidence" value="ECO:0007669"/>
    <property type="project" value="TreeGrafter"/>
</dbReference>
<accession>A0A5B8U2P8</accession>
<evidence type="ECO:0000256" key="1">
    <source>
        <dbReference type="ARBA" id="ARBA00022603"/>
    </source>
</evidence>
<dbReference type="PROSITE" id="PS51331">
    <property type="entry name" value="THYX"/>
    <property type="match status" value="2"/>
</dbReference>
<keyword evidence="1" id="KW-0489">Methyltransferase</keyword>
<dbReference type="GO" id="GO:0004799">
    <property type="term" value="F:thymidylate synthase activity"/>
    <property type="evidence" value="ECO:0007669"/>
    <property type="project" value="TreeGrafter"/>
</dbReference>
<dbReference type="KEGG" id="bsol:FSW04_06090"/>
<keyword evidence="4" id="KW-0274">FAD</keyword>
<name>A0A5B8U2P8_9ACTN</name>
<reference evidence="5 6" key="1">
    <citation type="journal article" date="2018" name="J. Microbiol.">
        <title>Baekduia soli gen. nov., sp. nov., a novel bacterium isolated from the soil of Baekdu Mountain and proposal of a novel family name, Baekduiaceae fam. nov.</title>
        <authorList>
            <person name="An D.S."/>
            <person name="Siddiqi M.Z."/>
            <person name="Kim K.H."/>
            <person name="Yu H.S."/>
            <person name="Im W.T."/>
        </authorList>
    </citation>
    <scope>NUCLEOTIDE SEQUENCE [LARGE SCALE GENOMIC DNA]</scope>
    <source>
        <strain evidence="5 6">BR7-21</strain>
    </source>
</reference>
<gene>
    <name evidence="5" type="ORF">FSW04_06090</name>
</gene>
<dbReference type="OrthoDB" id="9780625at2"/>
<dbReference type="GO" id="GO:0032259">
    <property type="term" value="P:methylation"/>
    <property type="evidence" value="ECO:0007669"/>
    <property type="project" value="UniProtKB-KW"/>
</dbReference>
<sequence length="531" mass="58388">MDYPVETFSPAERAVLAPHVTNLDRPVFALVNLPETVKGALFARYSRYQGTLRRLFLDEFAESLPGLPAFESGEGRRAADLYDRIFLGYGDDSVAQLGGMHVACEWTSNVLTKVLQRPRLASYLEQSTRYIPYDAPMPAGREGEPRYRYYRDGALGPGYAAAMDEVFGVYAGALPRVRAWLDDEFPGDPSPARTRALGAKALDLLRGVLPAAALSHMGIYASGQSYEQLILHLLAHPLPEARAYGQGILEAVQAVMPSFVARVERPDRGGEWVAYLQERDAAAARWAARLGLERGTGDGEGGSSVRLLHVDGDEDALLAALLFEATGVGEEAARIRLAALAADERAAMLADLVGTRANRRHRPGRGFEALRYRFEIVSDYGAFRDLQRHRMLTVQWQQLTPHLGAGVPEEVDAAGCGDDVRRAYETSRAAWQALADAGQHRAAPYALCLGYRIRYVLDLNAREAMQLIELRSGREGHPSYRAVAHEMHRAISAVHPAVGAAMTHVDTETEPRLERILSEMRTQARLDAATS</sequence>
<dbReference type="Gene3D" id="3.30.1360.170">
    <property type="match status" value="2"/>
</dbReference>
<dbReference type="Proteomes" id="UP000321805">
    <property type="component" value="Chromosome"/>
</dbReference>